<dbReference type="PROSITE" id="PS50011">
    <property type="entry name" value="PROTEIN_KINASE_DOM"/>
    <property type="match status" value="1"/>
</dbReference>
<dbReference type="EMBL" id="JAVREL010000017">
    <property type="protein sequence ID" value="MDT0345968.1"/>
    <property type="molecule type" value="Genomic_DNA"/>
</dbReference>
<dbReference type="Gene3D" id="1.10.510.10">
    <property type="entry name" value="Transferase(Phosphotransferase) domain 1"/>
    <property type="match status" value="1"/>
</dbReference>
<evidence type="ECO:0000256" key="7">
    <source>
        <dbReference type="PROSITE-ProRule" id="PRU10141"/>
    </source>
</evidence>
<evidence type="ECO:0000256" key="2">
    <source>
        <dbReference type="ARBA" id="ARBA00022527"/>
    </source>
</evidence>
<keyword evidence="2" id="KW-0723">Serine/threonine-protein kinase</keyword>
<gene>
    <name evidence="11" type="ORF">RM590_25760</name>
</gene>
<evidence type="ECO:0000256" key="4">
    <source>
        <dbReference type="ARBA" id="ARBA00022741"/>
    </source>
</evidence>
<organism evidence="11 12">
    <name type="scientific">Streptomyces litchfieldiae</name>
    <dbReference type="NCBI Taxonomy" id="3075543"/>
    <lineage>
        <taxon>Bacteria</taxon>
        <taxon>Bacillati</taxon>
        <taxon>Actinomycetota</taxon>
        <taxon>Actinomycetes</taxon>
        <taxon>Kitasatosporales</taxon>
        <taxon>Streptomycetaceae</taxon>
        <taxon>Streptomyces</taxon>
    </lineage>
</organism>
<dbReference type="PROSITE" id="PS00107">
    <property type="entry name" value="PROTEIN_KINASE_ATP"/>
    <property type="match status" value="1"/>
</dbReference>
<keyword evidence="6 7" id="KW-0067">ATP-binding</keyword>
<keyword evidence="9" id="KW-1133">Transmembrane helix</keyword>
<feature type="domain" description="Protein kinase" evidence="10">
    <location>
        <begin position="11"/>
        <end position="270"/>
    </location>
</feature>
<dbReference type="GO" id="GO:0004674">
    <property type="term" value="F:protein serine/threonine kinase activity"/>
    <property type="evidence" value="ECO:0007669"/>
    <property type="project" value="UniProtKB-EC"/>
</dbReference>
<feature type="transmembrane region" description="Helical" evidence="9">
    <location>
        <begin position="379"/>
        <end position="398"/>
    </location>
</feature>
<feature type="binding site" evidence="7">
    <location>
        <position position="40"/>
    </location>
    <ligand>
        <name>ATP</name>
        <dbReference type="ChEBI" id="CHEBI:30616"/>
    </ligand>
</feature>
<dbReference type="EC" id="2.7.11.1" evidence="1"/>
<keyword evidence="5 11" id="KW-0418">Kinase</keyword>
<feature type="compositionally biased region" description="Polar residues" evidence="8">
    <location>
        <begin position="287"/>
        <end position="297"/>
    </location>
</feature>
<feature type="region of interest" description="Disordered" evidence="8">
    <location>
        <begin position="272"/>
        <end position="317"/>
    </location>
</feature>
<keyword evidence="3 11" id="KW-0808">Transferase</keyword>
<dbReference type="SMART" id="SM00220">
    <property type="entry name" value="S_TKc"/>
    <property type="match status" value="1"/>
</dbReference>
<dbReference type="PANTHER" id="PTHR43289">
    <property type="entry name" value="MITOGEN-ACTIVATED PROTEIN KINASE KINASE KINASE 20-RELATED"/>
    <property type="match status" value="1"/>
</dbReference>
<evidence type="ECO:0000256" key="8">
    <source>
        <dbReference type="SAM" id="MobiDB-lite"/>
    </source>
</evidence>
<evidence type="ECO:0000256" key="5">
    <source>
        <dbReference type="ARBA" id="ARBA00022777"/>
    </source>
</evidence>
<keyword evidence="9" id="KW-0472">Membrane</keyword>
<evidence type="ECO:0000256" key="6">
    <source>
        <dbReference type="ARBA" id="ARBA00022840"/>
    </source>
</evidence>
<feature type="compositionally biased region" description="Polar residues" evidence="8">
    <location>
        <begin position="306"/>
        <end position="317"/>
    </location>
</feature>
<dbReference type="SUPFAM" id="SSF56112">
    <property type="entry name" value="Protein kinase-like (PK-like)"/>
    <property type="match status" value="1"/>
</dbReference>
<reference evidence="12" key="1">
    <citation type="submission" date="2023-07" db="EMBL/GenBank/DDBJ databases">
        <title>30 novel species of actinomycetes from the DSMZ collection.</title>
        <authorList>
            <person name="Nouioui I."/>
        </authorList>
    </citation>
    <scope>NUCLEOTIDE SEQUENCE [LARGE SCALE GENOMIC DNA]</scope>
    <source>
        <strain evidence="12">DSM 44938</strain>
    </source>
</reference>
<comment type="caution">
    <text evidence="11">The sequence shown here is derived from an EMBL/GenBank/DDBJ whole genome shotgun (WGS) entry which is preliminary data.</text>
</comment>
<dbReference type="Pfam" id="PF00069">
    <property type="entry name" value="Pkinase"/>
    <property type="match status" value="1"/>
</dbReference>
<dbReference type="InterPro" id="IPR000719">
    <property type="entry name" value="Prot_kinase_dom"/>
</dbReference>
<sequence>MERGGLIAGRYELLKRLGRGGMGEVWAARDRTLHRDVALKLLDLDGGVHPELPQRFEREAVAAAQINHPNVVALHDRGMHESMLFLVMEKVEGVTLSEYARAENPISMARVLDIASGICSALMAAHEAHIIHYDIKPSNVMLTSDGQVKVVDFGIAGFIQASFSVARSSQLAPAGTVEYGAPEQFLAERGDERSDLYALGGVLFTLLANRPPFTGHNGIALMRRKLDEEAPHLDSLRPDLPPAVTALVAELLQRRPDRRPQSARRVHERLQELRADLAPEKDGASGLRTTAAESSGPSIPAIDGTRQPSELPGSSFTISWTGEDRLSTYFDTRPRRVRAVSMTIAVTVLLAGFFITLALDPNEPFTSAEDGEADAWSAWSILFACTAGFTLLLLLVFLPMSYPAAKTAWSLQVGPRGIRTTSGFDRREYPWDIVRAFAIGEGGNSKSFLWSAALHIKFTGAEHPADSHPAGWPLPHRPEAFNDMVPVCVLGPMTDQQRTALREALARYGQGKDDADVWGA</sequence>
<evidence type="ECO:0000313" key="12">
    <source>
        <dbReference type="Proteomes" id="UP001183246"/>
    </source>
</evidence>
<name>A0ABU2MYU3_9ACTN</name>
<evidence type="ECO:0000256" key="3">
    <source>
        <dbReference type="ARBA" id="ARBA00022679"/>
    </source>
</evidence>
<proteinExistence type="predicted"/>
<protein>
    <recommendedName>
        <fullName evidence="1">non-specific serine/threonine protein kinase</fullName>
        <ecNumber evidence="1">2.7.11.1</ecNumber>
    </recommendedName>
</protein>
<dbReference type="Proteomes" id="UP001183246">
    <property type="component" value="Unassembled WGS sequence"/>
</dbReference>
<accession>A0ABU2MYU3</accession>
<keyword evidence="4 7" id="KW-0547">Nucleotide-binding</keyword>
<evidence type="ECO:0000313" key="11">
    <source>
        <dbReference type="EMBL" id="MDT0345968.1"/>
    </source>
</evidence>
<dbReference type="InterPro" id="IPR008271">
    <property type="entry name" value="Ser/Thr_kinase_AS"/>
</dbReference>
<feature type="transmembrane region" description="Helical" evidence="9">
    <location>
        <begin position="339"/>
        <end position="359"/>
    </location>
</feature>
<dbReference type="PANTHER" id="PTHR43289:SF6">
    <property type="entry name" value="SERINE_THREONINE-PROTEIN KINASE NEKL-3"/>
    <property type="match status" value="1"/>
</dbReference>
<evidence type="ECO:0000256" key="9">
    <source>
        <dbReference type="SAM" id="Phobius"/>
    </source>
</evidence>
<dbReference type="Gene3D" id="3.30.200.20">
    <property type="entry name" value="Phosphorylase Kinase, domain 1"/>
    <property type="match status" value="1"/>
</dbReference>
<dbReference type="RefSeq" id="WP_311707103.1">
    <property type="nucleotide sequence ID" value="NZ_JAVREL010000017.1"/>
</dbReference>
<evidence type="ECO:0000259" key="10">
    <source>
        <dbReference type="PROSITE" id="PS50011"/>
    </source>
</evidence>
<feature type="compositionally biased region" description="Basic and acidic residues" evidence="8">
    <location>
        <begin position="272"/>
        <end position="283"/>
    </location>
</feature>
<dbReference type="InterPro" id="IPR017441">
    <property type="entry name" value="Protein_kinase_ATP_BS"/>
</dbReference>
<dbReference type="PROSITE" id="PS00108">
    <property type="entry name" value="PROTEIN_KINASE_ST"/>
    <property type="match status" value="1"/>
</dbReference>
<keyword evidence="9" id="KW-0812">Transmembrane</keyword>
<dbReference type="CDD" id="cd14014">
    <property type="entry name" value="STKc_PknB_like"/>
    <property type="match status" value="1"/>
</dbReference>
<keyword evidence="12" id="KW-1185">Reference proteome</keyword>
<dbReference type="InterPro" id="IPR011009">
    <property type="entry name" value="Kinase-like_dom_sf"/>
</dbReference>
<evidence type="ECO:0000256" key="1">
    <source>
        <dbReference type="ARBA" id="ARBA00012513"/>
    </source>
</evidence>